<evidence type="ECO:0000256" key="1">
    <source>
        <dbReference type="ARBA" id="ARBA00007625"/>
    </source>
</evidence>
<protein>
    <recommendedName>
        <fullName evidence="4">WD repeat-containing protein JIP5</fullName>
    </recommendedName>
    <alternativeName>
        <fullName evidence="5">WD repeat-containing protein jip5</fullName>
    </alternativeName>
</protein>
<dbReference type="PANTHER" id="PTHR44019:SF20">
    <property type="entry name" value="WD REPEAT-CONTAINING PROTEIN 55"/>
    <property type="match status" value="1"/>
</dbReference>
<sequence length="334" mass="37424">MTDQPEPILFEDHVFDFALHPSRDIVCVGLINGSVQCYNYTWTSNRLLWSTKVSKKSCRGVDFTPDGAHVMCVLRDKSIQAIDVATGRLLYKIPKAHRSAINKLCKLDTHMIATGDDDGVVRTWDMRTCKSIQEYKVHQDYIADMSYSPSQSSLVAAGGDGLLSIYDIRKPVNKIALSVVEDELLSMALVEDDNKVLVGSQSGALYSWEWGQWDISKKWLGHPNSVDAVCKLNEETICTGGNDGLVRLVSVQPYKFEGVLGDHGEDFPVECIKRNDNYLASCGHDLSLRFWDLRCPSNEEEGKQKDSSKRKEVSDKDSSGTNSKKIRADFFENL</sequence>
<dbReference type="STRING" id="101091.A0A1C7NKR4"/>
<feature type="repeat" description="WD" evidence="6">
    <location>
        <begin position="135"/>
        <end position="169"/>
    </location>
</feature>
<evidence type="ECO:0000313" key="8">
    <source>
        <dbReference type="EMBL" id="OBZ89727.1"/>
    </source>
</evidence>
<keyword evidence="3" id="KW-0677">Repeat</keyword>
<dbReference type="SUPFAM" id="SSF50978">
    <property type="entry name" value="WD40 repeat-like"/>
    <property type="match status" value="1"/>
</dbReference>
<evidence type="ECO:0000256" key="4">
    <source>
        <dbReference type="ARBA" id="ARBA00039238"/>
    </source>
</evidence>
<evidence type="ECO:0000313" key="9">
    <source>
        <dbReference type="Proteomes" id="UP000093000"/>
    </source>
</evidence>
<evidence type="ECO:0000256" key="6">
    <source>
        <dbReference type="PROSITE-ProRule" id="PRU00221"/>
    </source>
</evidence>
<gene>
    <name evidence="8" type="primary">JIP5</name>
    <name evidence="8" type="ORF">A0J61_02231</name>
</gene>
<feature type="compositionally biased region" description="Basic and acidic residues" evidence="7">
    <location>
        <begin position="300"/>
        <end position="318"/>
    </location>
</feature>
<feature type="repeat" description="WD" evidence="6">
    <location>
        <begin position="108"/>
        <end position="134"/>
    </location>
</feature>
<organism evidence="8 9">
    <name type="scientific">Choanephora cucurbitarum</name>
    <dbReference type="NCBI Taxonomy" id="101091"/>
    <lineage>
        <taxon>Eukaryota</taxon>
        <taxon>Fungi</taxon>
        <taxon>Fungi incertae sedis</taxon>
        <taxon>Mucoromycota</taxon>
        <taxon>Mucoromycotina</taxon>
        <taxon>Mucoromycetes</taxon>
        <taxon>Mucorales</taxon>
        <taxon>Mucorineae</taxon>
        <taxon>Choanephoraceae</taxon>
        <taxon>Choanephoroideae</taxon>
        <taxon>Choanephora</taxon>
    </lineage>
</organism>
<dbReference type="InParanoid" id="A0A1C7NKR4"/>
<keyword evidence="2 6" id="KW-0853">WD repeat</keyword>
<dbReference type="Pfam" id="PF24796">
    <property type="entry name" value="WDR55"/>
    <property type="match status" value="1"/>
</dbReference>
<dbReference type="AlphaFoldDB" id="A0A1C7NKR4"/>
<accession>A0A1C7NKR4</accession>
<proteinExistence type="inferred from homology"/>
<dbReference type="OrthoDB" id="10248475at2759"/>
<dbReference type="InterPro" id="IPR015943">
    <property type="entry name" value="WD40/YVTN_repeat-like_dom_sf"/>
</dbReference>
<reference evidence="8 9" key="1">
    <citation type="submission" date="2016-03" db="EMBL/GenBank/DDBJ databases">
        <title>Choanephora cucurbitarum.</title>
        <authorList>
            <person name="Min B."/>
            <person name="Park H."/>
            <person name="Park J.-H."/>
            <person name="Shin H.-D."/>
            <person name="Choi I.-G."/>
        </authorList>
    </citation>
    <scope>NUCLEOTIDE SEQUENCE [LARGE SCALE GENOMIC DNA]</scope>
    <source>
        <strain evidence="8 9">KUS-F28377</strain>
    </source>
</reference>
<name>A0A1C7NKR4_9FUNG</name>
<evidence type="ECO:0000256" key="3">
    <source>
        <dbReference type="ARBA" id="ARBA00022737"/>
    </source>
</evidence>
<comment type="similarity">
    <text evidence="1">Belongs to the WD repeat WDR55 family.</text>
</comment>
<evidence type="ECO:0000256" key="5">
    <source>
        <dbReference type="ARBA" id="ARBA00039514"/>
    </source>
</evidence>
<dbReference type="PANTHER" id="PTHR44019">
    <property type="entry name" value="WD REPEAT-CONTAINING PROTEIN 55"/>
    <property type="match status" value="1"/>
</dbReference>
<dbReference type="Gene3D" id="2.130.10.10">
    <property type="entry name" value="YVTN repeat-like/Quinoprotein amine dehydrogenase"/>
    <property type="match status" value="2"/>
</dbReference>
<keyword evidence="9" id="KW-1185">Reference proteome</keyword>
<dbReference type="InterPro" id="IPR036322">
    <property type="entry name" value="WD40_repeat_dom_sf"/>
</dbReference>
<evidence type="ECO:0000256" key="2">
    <source>
        <dbReference type="ARBA" id="ARBA00022574"/>
    </source>
</evidence>
<dbReference type="InterPro" id="IPR001680">
    <property type="entry name" value="WD40_rpt"/>
</dbReference>
<dbReference type="EMBL" id="LUGH01000081">
    <property type="protein sequence ID" value="OBZ89727.1"/>
    <property type="molecule type" value="Genomic_DNA"/>
</dbReference>
<comment type="caution">
    <text evidence="8">The sequence shown here is derived from an EMBL/GenBank/DDBJ whole genome shotgun (WGS) entry which is preliminary data.</text>
</comment>
<dbReference type="PROSITE" id="PS50082">
    <property type="entry name" value="WD_REPEATS_2"/>
    <property type="match status" value="2"/>
</dbReference>
<evidence type="ECO:0000256" key="7">
    <source>
        <dbReference type="SAM" id="MobiDB-lite"/>
    </source>
</evidence>
<dbReference type="InterPro" id="IPR050505">
    <property type="entry name" value="WDR55/POC1"/>
</dbReference>
<dbReference type="PROSITE" id="PS00678">
    <property type="entry name" value="WD_REPEATS_1"/>
    <property type="match status" value="1"/>
</dbReference>
<dbReference type="SMART" id="SM00320">
    <property type="entry name" value="WD40"/>
    <property type="match status" value="7"/>
</dbReference>
<dbReference type="FunCoup" id="A0A1C7NKR4">
    <property type="interactions" value="541"/>
</dbReference>
<dbReference type="InterPro" id="IPR019775">
    <property type="entry name" value="WD40_repeat_CS"/>
</dbReference>
<dbReference type="Proteomes" id="UP000093000">
    <property type="component" value="Unassembled WGS sequence"/>
</dbReference>
<feature type="region of interest" description="Disordered" evidence="7">
    <location>
        <begin position="298"/>
        <end position="334"/>
    </location>
</feature>